<dbReference type="PANTHER" id="PTHR38926:SF2">
    <property type="entry name" value="F-BOX_LRR-REPEAT PROTEIN 21-RELATED"/>
    <property type="match status" value="1"/>
</dbReference>
<dbReference type="PANTHER" id="PTHR38926">
    <property type="entry name" value="F-BOX DOMAIN CONTAINING PROTEIN, EXPRESSED"/>
    <property type="match status" value="1"/>
</dbReference>
<dbReference type="SUPFAM" id="SSF81383">
    <property type="entry name" value="F-box domain"/>
    <property type="match status" value="1"/>
</dbReference>
<sequence length="343" mass="39844">MAEKLPLLEELDITPCPDVSSIALEAIGRGCPLLKSFKFNDNNGFVCGGNEEAFAIAQNMSNLRHLQLVGNPLDNSGLSAILNGCSHLESLDLRNCYNVELEGILRTRCDEQLKDFRDPDAPLDFQFWGRCYDTAYQDALYEYLREKRVKKQEAERAEKEKRYTEAENLDEANWEEIYAIWECIKNPRLLYKGLILGSSRGKKNNAKIKWKKKHGRKKCKINNQKSIYYEMEDAHELLQSNKLNWLNLPHDLTLMIIGKLTAFQILTSVQFVCRKWWRICMDPLMWRTINMCDIGISNSVDYKLEKMCCHAIDRSCGQLVDISIEYFVTNDLLKYIIDSQRIM</sequence>
<dbReference type="Gene3D" id="1.20.1280.50">
    <property type="match status" value="1"/>
</dbReference>
<gene>
    <name evidence="3" type="ORF">Ahy_B09g099176</name>
</gene>
<dbReference type="Gene3D" id="3.80.10.10">
    <property type="entry name" value="Ribonuclease Inhibitor"/>
    <property type="match status" value="1"/>
</dbReference>
<dbReference type="EMBL" id="SDMP01000019">
    <property type="protein sequence ID" value="RYQ92935.1"/>
    <property type="molecule type" value="Genomic_DNA"/>
</dbReference>
<dbReference type="InterPro" id="IPR036047">
    <property type="entry name" value="F-box-like_dom_sf"/>
</dbReference>
<feature type="domain" description="F-box" evidence="2">
    <location>
        <begin position="242"/>
        <end position="289"/>
    </location>
</feature>
<evidence type="ECO:0000256" key="1">
    <source>
        <dbReference type="SAM" id="Coils"/>
    </source>
</evidence>
<dbReference type="SUPFAM" id="SSF52047">
    <property type="entry name" value="RNI-like"/>
    <property type="match status" value="1"/>
</dbReference>
<keyword evidence="1" id="KW-0175">Coiled coil</keyword>
<name>A0A444XTZ4_ARAHY</name>
<proteinExistence type="predicted"/>
<dbReference type="Proteomes" id="UP000289738">
    <property type="component" value="Chromosome B09"/>
</dbReference>
<dbReference type="Pfam" id="PF13516">
    <property type="entry name" value="LRR_6"/>
    <property type="match status" value="1"/>
</dbReference>
<reference evidence="3 4" key="1">
    <citation type="submission" date="2019-01" db="EMBL/GenBank/DDBJ databases">
        <title>Sequencing of cultivated peanut Arachis hypogaea provides insights into genome evolution and oil improvement.</title>
        <authorList>
            <person name="Chen X."/>
        </authorList>
    </citation>
    <scope>NUCLEOTIDE SEQUENCE [LARGE SCALE GENOMIC DNA]</scope>
    <source>
        <strain evidence="4">cv. Fuhuasheng</strain>
        <tissue evidence="3">Leaves</tissue>
    </source>
</reference>
<comment type="caution">
    <text evidence="3">The sequence shown here is derived from an EMBL/GenBank/DDBJ whole genome shotgun (WGS) entry which is preliminary data.</text>
</comment>
<protein>
    <recommendedName>
        <fullName evidence="2">F-box domain-containing protein</fullName>
    </recommendedName>
</protein>
<feature type="coiled-coil region" evidence="1">
    <location>
        <begin position="140"/>
        <end position="169"/>
    </location>
</feature>
<dbReference type="CDD" id="cd22164">
    <property type="entry name" value="F-box_AtSKIP19-like"/>
    <property type="match status" value="1"/>
</dbReference>
<accession>A0A444XTZ4</accession>
<evidence type="ECO:0000313" key="3">
    <source>
        <dbReference type="EMBL" id="RYQ92935.1"/>
    </source>
</evidence>
<dbReference type="InterPro" id="IPR006553">
    <property type="entry name" value="Leu-rich_rpt_Cys-con_subtyp"/>
</dbReference>
<dbReference type="InterPro" id="IPR001810">
    <property type="entry name" value="F-box_dom"/>
</dbReference>
<evidence type="ECO:0000313" key="4">
    <source>
        <dbReference type="Proteomes" id="UP000289738"/>
    </source>
</evidence>
<dbReference type="AlphaFoldDB" id="A0A444XTZ4"/>
<keyword evidence="4" id="KW-1185">Reference proteome</keyword>
<dbReference type="STRING" id="3818.A0A444XTZ4"/>
<dbReference type="PROSITE" id="PS50181">
    <property type="entry name" value="FBOX"/>
    <property type="match status" value="1"/>
</dbReference>
<dbReference type="InterPro" id="IPR032675">
    <property type="entry name" value="LRR_dom_sf"/>
</dbReference>
<dbReference type="InterPro" id="IPR001611">
    <property type="entry name" value="Leu-rich_rpt"/>
</dbReference>
<evidence type="ECO:0000259" key="2">
    <source>
        <dbReference type="PROSITE" id="PS50181"/>
    </source>
</evidence>
<dbReference type="SMART" id="SM00367">
    <property type="entry name" value="LRR_CC"/>
    <property type="match status" value="3"/>
</dbReference>
<dbReference type="Pfam" id="PF12937">
    <property type="entry name" value="F-box-like"/>
    <property type="match status" value="1"/>
</dbReference>
<organism evidence="3 4">
    <name type="scientific">Arachis hypogaea</name>
    <name type="common">Peanut</name>
    <dbReference type="NCBI Taxonomy" id="3818"/>
    <lineage>
        <taxon>Eukaryota</taxon>
        <taxon>Viridiplantae</taxon>
        <taxon>Streptophyta</taxon>
        <taxon>Embryophyta</taxon>
        <taxon>Tracheophyta</taxon>
        <taxon>Spermatophyta</taxon>
        <taxon>Magnoliopsida</taxon>
        <taxon>eudicotyledons</taxon>
        <taxon>Gunneridae</taxon>
        <taxon>Pentapetalae</taxon>
        <taxon>rosids</taxon>
        <taxon>fabids</taxon>
        <taxon>Fabales</taxon>
        <taxon>Fabaceae</taxon>
        <taxon>Papilionoideae</taxon>
        <taxon>50 kb inversion clade</taxon>
        <taxon>dalbergioids sensu lato</taxon>
        <taxon>Dalbergieae</taxon>
        <taxon>Pterocarpus clade</taxon>
        <taxon>Arachis</taxon>
    </lineage>
</organism>